<dbReference type="InterPro" id="IPR000742">
    <property type="entry name" value="EGF"/>
</dbReference>
<organism evidence="4 5">
    <name type="scientific">Stegodyphus mimosarum</name>
    <name type="common">African social velvet spider</name>
    <dbReference type="NCBI Taxonomy" id="407821"/>
    <lineage>
        <taxon>Eukaryota</taxon>
        <taxon>Metazoa</taxon>
        <taxon>Ecdysozoa</taxon>
        <taxon>Arthropoda</taxon>
        <taxon>Chelicerata</taxon>
        <taxon>Arachnida</taxon>
        <taxon>Araneae</taxon>
        <taxon>Araneomorphae</taxon>
        <taxon>Entelegynae</taxon>
        <taxon>Eresoidea</taxon>
        <taxon>Eresidae</taxon>
        <taxon>Stegodyphus</taxon>
    </lineage>
</organism>
<dbReference type="SMART" id="SM00608">
    <property type="entry name" value="ACR"/>
    <property type="match status" value="1"/>
</dbReference>
<evidence type="ECO:0000313" key="5">
    <source>
        <dbReference type="Proteomes" id="UP000054359"/>
    </source>
</evidence>
<reference evidence="4 5" key="1">
    <citation type="submission" date="2013-11" db="EMBL/GenBank/DDBJ databases">
        <title>Genome sequencing of Stegodyphus mimosarum.</title>
        <authorList>
            <person name="Bechsgaard J."/>
        </authorList>
    </citation>
    <scope>NUCLEOTIDE SEQUENCE [LARGE SCALE GENOMIC DNA]</scope>
</reference>
<keyword evidence="2" id="KW-0812">Transmembrane</keyword>
<dbReference type="AlphaFoldDB" id="A0A087TES1"/>
<proteinExistence type="predicted"/>
<keyword evidence="2" id="KW-1133">Transmembrane helix</keyword>
<sequence length="279" mass="30440">MDKQYSRTIVYLGGAEYECKAVQKFDTSHSNKSRTAGYIAVSGGTLSVPDIPDLGMVRDGTKCAEEKICVNQTCVSVTQFIEPGNCPTTHLGHICSGHGVCSNLNSCYCDRGWTAYDCSQRADERAHPEGLGPIPNLFTTPEAAVQTVVADWKNKTIRSSFVVTKGSTLSTTSLVIVLVTIVGSVFIFFALLATCYRRSGILPKGASDYLKKRFGKKLHMPLSGKKLDGSQENVNRIITFGSMPSYRCHLYEHSDGNCTQDQPRYPPLPHISEGPEGVC</sequence>
<name>A0A087TES1_STEMI</name>
<feature type="non-terminal residue" evidence="4">
    <location>
        <position position="279"/>
    </location>
</feature>
<dbReference type="OrthoDB" id="6415562at2759"/>
<dbReference type="InterPro" id="IPR006586">
    <property type="entry name" value="ADAM_Cys-rich"/>
</dbReference>
<evidence type="ECO:0000313" key="4">
    <source>
        <dbReference type="EMBL" id="KFM63610.1"/>
    </source>
</evidence>
<dbReference type="PANTHER" id="PTHR11905">
    <property type="entry name" value="ADAM A DISINTEGRIN AND METALLOPROTEASE DOMAIN"/>
    <property type="match status" value="1"/>
</dbReference>
<dbReference type="Gene3D" id="2.10.25.10">
    <property type="entry name" value="Laminin"/>
    <property type="match status" value="1"/>
</dbReference>
<accession>A0A087TES1</accession>
<evidence type="ECO:0000256" key="1">
    <source>
        <dbReference type="ARBA" id="ARBA00023157"/>
    </source>
</evidence>
<evidence type="ECO:0000259" key="3">
    <source>
        <dbReference type="PROSITE" id="PS01186"/>
    </source>
</evidence>
<keyword evidence="4" id="KW-0401">Integrin</keyword>
<protein>
    <submittedName>
        <fullName evidence="4">Disintegrin and metalloproteinase domain-containing protein 23</fullName>
    </submittedName>
</protein>
<dbReference type="Pfam" id="PF07974">
    <property type="entry name" value="EGF_2"/>
    <property type="match status" value="1"/>
</dbReference>
<dbReference type="InterPro" id="IPR013111">
    <property type="entry name" value="EGF_extracell"/>
</dbReference>
<evidence type="ECO:0000256" key="2">
    <source>
        <dbReference type="SAM" id="Phobius"/>
    </source>
</evidence>
<dbReference type="EMBL" id="KK114886">
    <property type="protein sequence ID" value="KFM63610.1"/>
    <property type="molecule type" value="Genomic_DNA"/>
</dbReference>
<feature type="transmembrane region" description="Helical" evidence="2">
    <location>
        <begin position="174"/>
        <end position="196"/>
    </location>
</feature>
<dbReference type="GO" id="GO:0007229">
    <property type="term" value="P:integrin-mediated signaling pathway"/>
    <property type="evidence" value="ECO:0007669"/>
    <property type="project" value="UniProtKB-KW"/>
</dbReference>
<keyword evidence="1" id="KW-1015">Disulfide bond</keyword>
<dbReference type="Proteomes" id="UP000054359">
    <property type="component" value="Unassembled WGS sequence"/>
</dbReference>
<dbReference type="PROSITE" id="PS01186">
    <property type="entry name" value="EGF_2"/>
    <property type="match status" value="1"/>
</dbReference>
<gene>
    <name evidence="4" type="ORF">X975_19947</name>
</gene>
<keyword evidence="2" id="KW-0472">Membrane</keyword>
<dbReference type="PANTHER" id="PTHR11905:SF237">
    <property type="entry name" value="MIND-MELD, ISOFORM J"/>
    <property type="match status" value="1"/>
</dbReference>
<feature type="domain" description="EGF-like" evidence="3">
    <location>
        <begin position="107"/>
        <end position="118"/>
    </location>
</feature>
<keyword evidence="5" id="KW-1185">Reference proteome</keyword>
<dbReference type="STRING" id="407821.A0A087TES1"/>